<dbReference type="InterPro" id="IPR027791">
    <property type="entry name" value="Galactosyl_T_C"/>
</dbReference>
<keyword evidence="5 11" id="KW-0808">Transferase</keyword>
<dbReference type="PRINTS" id="PR02050">
    <property type="entry name" value="B14GALTRFASE"/>
</dbReference>
<dbReference type="GO" id="GO:0016020">
    <property type="term" value="C:membrane"/>
    <property type="evidence" value="ECO:0007669"/>
    <property type="project" value="UniProtKB-SubCell"/>
</dbReference>
<dbReference type="GO" id="GO:0033842">
    <property type="term" value="F:N-acetyl-beta-glucosaminyl-derivative 4-beta-N-acetylgalactosaminyltransferase activity"/>
    <property type="evidence" value="ECO:0007669"/>
    <property type="project" value="TreeGrafter"/>
</dbReference>
<keyword evidence="10 11" id="KW-0325">Glycoprotein</keyword>
<keyword evidence="11" id="KW-0464">Manganese</keyword>
<name>A0A914WEH2_9BILA</name>
<dbReference type="Proteomes" id="UP000887566">
    <property type="component" value="Unplaced"/>
</dbReference>
<keyword evidence="11" id="KW-0479">Metal-binding</keyword>
<keyword evidence="8" id="KW-1133">Transmembrane helix</keyword>
<keyword evidence="9" id="KW-0472">Membrane</keyword>
<keyword evidence="4 11" id="KW-0328">Glycosyltransferase</keyword>
<evidence type="ECO:0000256" key="7">
    <source>
        <dbReference type="ARBA" id="ARBA00022968"/>
    </source>
</evidence>
<evidence type="ECO:0000256" key="9">
    <source>
        <dbReference type="ARBA" id="ARBA00023136"/>
    </source>
</evidence>
<dbReference type="SUPFAM" id="SSF53448">
    <property type="entry name" value="Nucleotide-diphospho-sugar transferases"/>
    <property type="match status" value="1"/>
</dbReference>
<proteinExistence type="inferred from homology"/>
<feature type="domain" description="Galactosyltransferase C-terminal" evidence="12">
    <location>
        <begin position="264"/>
        <end position="341"/>
    </location>
</feature>
<dbReference type="GO" id="GO:0046872">
    <property type="term" value="F:metal ion binding"/>
    <property type="evidence" value="ECO:0007669"/>
    <property type="project" value="UniProtKB-UniRule"/>
</dbReference>
<evidence type="ECO:0000256" key="5">
    <source>
        <dbReference type="ARBA" id="ARBA00022679"/>
    </source>
</evidence>
<sequence length="433" mass="49495">MVVLTSYYLTLQAMITLSKLRNSDSHKREEYGEPSSVKLTDRKQNSAYSTSFEAAYPFVLHDQIVDGYLAITFDDLIQENEETSLIVQDAMFSGKRKAFVKDGSRLVKVKLKDGTENTFELPICSDAPTGLLGHSIDQLMITEEHWLSEVQLSERLTDIGPAGNWRPEHCIARSRLAIIIPFRNRSDHLPRLLSSLIPILKRQLIDFRFIVAEQFGDHLFNKGRLMNAAFTVAEMLKVDCVIFHDVDLFPTDDRNPYGCPLNPRHVGAFVDTLGYELPYNYLAGGVLAIRTEHFKSINGYSNVYWGWGGEDDDIGKRIVRSGLVLERPDTVHGRMTMLKHEQRWPKSQHLVERLVANAAKRMRTDGLNQNFWRIIKITRRPLYYHIYVDVGTPPEVWFKPDPDDTAANGAVHISLWLAKKGRLNWQRTPLGIS</sequence>
<dbReference type="InterPro" id="IPR027995">
    <property type="entry name" value="Galactosyl_T_N"/>
</dbReference>
<comment type="subcellular location">
    <subcellularLocation>
        <location evidence="1 11">Membrane</location>
        <topology evidence="1 11">Single-pass type II membrane protein</topology>
    </subcellularLocation>
</comment>
<reference evidence="15" key="1">
    <citation type="submission" date="2022-11" db="UniProtKB">
        <authorList>
            <consortium name="WormBaseParasite"/>
        </authorList>
    </citation>
    <scope>IDENTIFICATION</scope>
</reference>
<dbReference type="InterPro" id="IPR003859">
    <property type="entry name" value="Galactosyl_T"/>
</dbReference>
<feature type="domain" description="Galactosyltransferase N-terminal" evidence="13">
    <location>
        <begin position="139"/>
        <end position="260"/>
    </location>
</feature>
<dbReference type="GO" id="GO:0008378">
    <property type="term" value="F:galactosyltransferase activity"/>
    <property type="evidence" value="ECO:0007669"/>
    <property type="project" value="TreeGrafter"/>
</dbReference>
<dbReference type="GO" id="GO:0006688">
    <property type="term" value="P:glycosphingolipid biosynthetic process"/>
    <property type="evidence" value="ECO:0007669"/>
    <property type="project" value="TreeGrafter"/>
</dbReference>
<dbReference type="Gene3D" id="3.90.550.10">
    <property type="entry name" value="Spore Coat Polysaccharide Biosynthesis Protein SpsA, Chain A"/>
    <property type="match status" value="1"/>
</dbReference>
<organism evidence="14 15">
    <name type="scientific">Plectus sambesii</name>
    <dbReference type="NCBI Taxonomy" id="2011161"/>
    <lineage>
        <taxon>Eukaryota</taxon>
        <taxon>Metazoa</taxon>
        <taxon>Ecdysozoa</taxon>
        <taxon>Nematoda</taxon>
        <taxon>Chromadorea</taxon>
        <taxon>Plectida</taxon>
        <taxon>Plectina</taxon>
        <taxon>Plectoidea</taxon>
        <taxon>Plectidae</taxon>
        <taxon>Plectus</taxon>
    </lineage>
</organism>
<keyword evidence="7 11" id="KW-0735">Signal-anchor</keyword>
<evidence type="ECO:0000256" key="3">
    <source>
        <dbReference type="ARBA" id="ARBA00005735"/>
    </source>
</evidence>
<protein>
    <recommendedName>
        <fullName evidence="11">Beta-1,4-N-acetylgalactosaminyltransferase</fullName>
        <ecNumber evidence="11">2.4.1.-</ecNumber>
    </recommendedName>
    <alternativeName>
        <fullName evidence="11">Beta-4-GalNAcT</fullName>
    </alternativeName>
</protein>
<dbReference type="AlphaFoldDB" id="A0A914WEH2"/>
<comment type="function">
    <text evidence="11">Catalyzes the transfer of galactose onto proteins or lipids.</text>
</comment>
<evidence type="ECO:0000256" key="2">
    <source>
        <dbReference type="ARBA" id="ARBA00004922"/>
    </source>
</evidence>
<comment type="similarity">
    <text evidence="3 11">Belongs to the glycosyltransferase 7 family.</text>
</comment>
<evidence type="ECO:0000313" key="14">
    <source>
        <dbReference type="Proteomes" id="UP000887566"/>
    </source>
</evidence>
<evidence type="ECO:0000256" key="10">
    <source>
        <dbReference type="ARBA" id="ARBA00023180"/>
    </source>
</evidence>
<keyword evidence="6" id="KW-0812">Transmembrane</keyword>
<dbReference type="Pfam" id="PF13733">
    <property type="entry name" value="Glyco_transf_7N"/>
    <property type="match status" value="1"/>
</dbReference>
<evidence type="ECO:0000256" key="11">
    <source>
        <dbReference type="RuleBase" id="RU368121"/>
    </source>
</evidence>
<dbReference type="CDD" id="cd00899">
    <property type="entry name" value="b4GalT"/>
    <property type="match status" value="1"/>
</dbReference>
<dbReference type="GO" id="GO:0005794">
    <property type="term" value="C:Golgi apparatus"/>
    <property type="evidence" value="ECO:0007669"/>
    <property type="project" value="TreeGrafter"/>
</dbReference>
<evidence type="ECO:0000259" key="12">
    <source>
        <dbReference type="Pfam" id="PF02709"/>
    </source>
</evidence>
<comment type="pathway">
    <text evidence="2 11">Protein modification; protein glycosylation.</text>
</comment>
<dbReference type="GO" id="GO:0005975">
    <property type="term" value="P:carbohydrate metabolic process"/>
    <property type="evidence" value="ECO:0007669"/>
    <property type="project" value="InterPro"/>
</dbReference>
<keyword evidence="14" id="KW-1185">Reference proteome</keyword>
<dbReference type="InterPro" id="IPR029044">
    <property type="entry name" value="Nucleotide-diphossugar_trans"/>
</dbReference>
<evidence type="ECO:0000256" key="1">
    <source>
        <dbReference type="ARBA" id="ARBA00004606"/>
    </source>
</evidence>
<dbReference type="Pfam" id="PF02709">
    <property type="entry name" value="Glyco_transf_7C"/>
    <property type="match status" value="1"/>
</dbReference>
<comment type="cofactor">
    <cofactor evidence="11">
        <name>Mn(2+)</name>
        <dbReference type="ChEBI" id="CHEBI:29035"/>
    </cofactor>
</comment>
<evidence type="ECO:0000313" key="15">
    <source>
        <dbReference type="WBParaSite" id="PSAMB.scaffold368size54313.g5082.t1"/>
    </source>
</evidence>
<dbReference type="EC" id="2.4.1.-" evidence="11"/>
<evidence type="ECO:0000256" key="8">
    <source>
        <dbReference type="ARBA" id="ARBA00022989"/>
    </source>
</evidence>
<dbReference type="PANTHER" id="PTHR19300">
    <property type="entry name" value="BETA-1,4-GALACTOSYLTRANSFERASE"/>
    <property type="match status" value="1"/>
</dbReference>
<evidence type="ECO:0000256" key="6">
    <source>
        <dbReference type="ARBA" id="ARBA00022692"/>
    </source>
</evidence>
<dbReference type="PANTHER" id="PTHR19300:SF46">
    <property type="entry name" value="BETA-1,4-N-ACETYLGALACTOSAMINYLTRANSFERASE"/>
    <property type="match status" value="1"/>
</dbReference>
<accession>A0A914WEH2</accession>
<evidence type="ECO:0000256" key="4">
    <source>
        <dbReference type="ARBA" id="ARBA00022676"/>
    </source>
</evidence>
<dbReference type="WBParaSite" id="PSAMB.scaffold368size54313.g5082.t1">
    <property type="protein sequence ID" value="PSAMB.scaffold368size54313.g5082.t1"/>
    <property type="gene ID" value="PSAMB.scaffold368size54313.g5082"/>
</dbReference>
<evidence type="ECO:0000259" key="13">
    <source>
        <dbReference type="Pfam" id="PF13733"/>
    </source>
</evidence>